<sequence length="546" mass="58625">MTVDWAPKSIMTETDVVIIGAGHNGLTCAAYLAGAGLRVRVVERRKVVGGAAVTEEFHPGFRNSVAAYTVSLLNPQVIADLKLAEHGLRVVERRAQNFLPAPDGSYLLTGEGRTKASVARLNARDAEALDGFSRELEDIADVLRQFVLRAPPNLLDGFGTNAIREAVNALQSANILRGLTLEQSRSLLDLFTRSAGEMLDERFEHDLVKALFGFDAIVGNYASPYAAGSAYVMLHHAFGEVNGKKGVWGHAIGGMGAITQAMARAARDRGVAIDTDAGVREVIVERDRAVGVVLENGETIRAKYVAANVNPKLLYTRLIAADALPQDFLARIRHWKNGSGTFRMNVALDRLPSFTALSGEGDHLTSGIILAPSLPYMDRAYLDARAQGWSRQPVVEMLIPSTLDDTLAPAGKHVASLFCQHVAPELPDGKSWDDHRDEVADLMIATVDAYAPGFASSVLGRQILSPLDLERQFGLLGGDIFHGALTLNQLFSARPMLGHADYRGPVKGLYHCGSGAHPGGGVTGAPGHNAARVILRDHRALFGSRG</sequence>
<evidence type="ECO:0000313" key="6">
    <source>
        <dbReference type="Proteomes" id="UP000316291"/>
    </source>
</evidence>
<dbReference type="EMBL" id="VLLA01000015">
    <property type="protein sequence ID" value="TWI65708.1"/>
    <property type="molecule type" value="Genomic_DNA"/>
</dbReference>
<dbReference type="Proteomes" id="UP000316291">
    <property type="component" value="Unassembled WGS sequence"/>
</dbReference>
<accession>A0A562R9H5</accession>
<reference evidence="5 6" key="1">
    <citation type="journal article" date="2015" name="Stand. Genomic Sci.">
        <title>Genomic Encyclopedia of Bacterial and Archaeal Type Strains, Phase III: the genomes of soil and plant-associated and newly described type strains.</title>
        <authorList>
            <person name="Whitman W.B."/>
            <person name="Woyke T."/>
            <person name="Klenk H.P."/>
            <person name="Zhou Y."/>
            <person name="Lilburn T.G."/>
            <person name="Beck B.J."/>
            <person name="De Vos P."/>
            <person name="Vandamme P."/>
            <person name="Eisen J.A."/>
            <person name="Garrity G."/>
            <person name="Hugenholtz P."/>
            <person name="Kyrpides N.C."/>
        </authorList>
    </citation>
    <scope>NUCLEOTIDE SEQUENCE [LARGE SCALE GENOMIC DNA]</scope>
    <source>
        <strain evidence="5 6">CGMCC 1.10948</strain>
    </source>
</reference>
<proteinExistence type="predicted"/>
<evidence type="ECO:0000259" key="4">
    <source>
        <dbReference type="Pfam" id="PF01593"/>
    </source>
</evidence>
<protein>
    <recommendedName>
        <fullName evidence="3">Pyridine nucleotide-disulfide oxidoreductase domain-containing protein 2</fullName>
    </recommendedName>
</protein>
<dbReference type="SUPFAM" id="SSF51905">
    <property type="entry name" value="FAD/NAD(P)-binding domain"/>
    <property type="match status" value="1"/>
</dbReference>
<comment type="caution">
    <text evidence="5">The sequence shown here is derived from an EMBL/GenBank/DDBJ whole genome shotgun (WGS) entry which is preliminary data.</text>
</comment>
<dbReference type="PANTHER" id="PTHR10668:SF103">
    <property type="entry name" value="PYRIDINE NUCLEOTIDE-DISULFIDE OXIDOREDUCTASE DOMAIN-CONTAINING PROTEIN 2"/>
    <property type="match status" value="1"/>
</dbReference>
<dbReference type="GO" id="GO:0016491">
    <property type="term" value="F:oxidoreductase activity"/>
    <property type="evidence" value="ECO:0007669"/>
    <property type="project" value="InterPro"/>
</dbReference>
<evidence type="ECO:0000256" key="1">
    <source>
        <dbReference type="ARBA" id="ARBA00037217"/>
    </source>
</evidence>
<evidence type="ECO:0000256" key="2">
    <source>
        <dbReference type="ARBA" id="ARBA00038825"/>
    </source>
</evidence>
<keyword evidence="6" id="KW-1185">Reference proteome</keyword>
<dbReference type="InterPro" id="IPR036188">
    <property type="entry name" value="FAD/NAD-bd_sf"/>
</dbReference>
<dbReference type="OrthoDB" id="9774675at2"/>
<comment type="subunit">
    <text evidence="2">Interacts with COX5B; this interaction may contribute to localize PYROXD2 to the inner face of the inner mitochondrial membrane.</text>
</comment>
<dbReference type="Pfam" id="PF01593">
    <property type="entry name" value="Amino_oxidase"/>
    <property type="match status" value="1"/>
</dbReference>
<feature type="domain" description="Amine oxidase" evidence="4">
    <location>
        <begin position="25"/>
        <end position="339"/>
    </location>
</feature>
<dbReference type="Gene3D" id="3.50.50.60">
    <property type="entry name" value="FAD/NAD(P)-binding domain"/>
    <property type="match status" value="2"/>
</dbReference>
<gene>
    <name evidence="5" type="ORF">IQ16_05448</name>
</gene>
<dbReference type="AlphaFoldDB" id="A0A562R9H5"/>
<comment type="function">
    <text evidence="1">Probable oxidoreductase that may play a role as regulator of mitochondrial function.</text>
</comment>
<dbReference type="PANTHER" id="PTHR10668">
    <property type="entry name" value="PHYTOENE DEHYDROGENASE"/>
    <property type="match status" value="1"/>
</dbReference>
<organism evidence="5 6">
    <name type="scientific">Bradyrhizobium huanghuaihaiense</name>
    <dbReference type="NCBI Taxonomy" id="990078"/>
    <lineage>
        <taxon>Bacteria</taxon>
        <taxon>Pseudomonadati</taxon>
        <taxon>Pseudomonadota</taxon>
        <taxon>Alphaproteobacteria</taxon>
        <taxon>Hyphomicrobiales</taxon>
        <taxon>Nitrobacteraceae</taxon>
        <taxon>Bradyrhizobium</taxon>
    </lineage>
</organism>
<evidence type="ECO:0000313" key="5">
    <source>
        <dbReference type="EMBL" id="TWI65708.1"/>
    </source>
</evidence>
<dbReference type="InterPro" id="IPR002937">
    <property type="entry name" value="Amino_oxidase"/>
</dbReference>
<name>A0A562R9H5_9BRAD</name>
<evidence type="ECO:0000256" key="3">
    <source>
        <dbReference type="ARBA" id="ARBA00040298"/>
    </source>
</evidence>